<comment type="caution">
    <text evidence="3">The sequence shown here is derived from an EMBL/GenBank/DDBJ whole genome shotgun (WGS) entry which is preliminary data.</text>
</comment>
<proteinExistence type="inferred from homology"/>
<dbReference type="InterPro" id="IPR007551">
    <property type="entry name" value="YajQ/Smlt4090-like"/>
</dbReference>
<dbReference type="NCBIfam" id="NF003819">
    <property type="entry name" value="PRK05412.1"/>
    <property type="match status" value="1"/>
</dbReference>
<dbReference type="InterPro" id="IPR036183">
    <property type="entry name" value="YajQ-like_sf"/>
</dbReference>
<sequence length="161" mass="18257">MPSFDIVSEVKQEEIRNAAENTQRELATRFDFRGVDTKVEFKDGEVTLSTEADFQCQQLLDMLRGNLVKRKVDPYVIDVDEEALHSGKTFSLQVCFKQGIDQPMAKKIVKLVKDAKMKVQAASQGDKIRITGKKRDDLQAVMALVRGADLGQPFQFDNFRD</sequence>
<organism evidence="3">
    <name type="scientific">marine sediment metagenome</name>
    <dbReference type="NCBI Taxonomy" id="412755"/>
    <lineage>
        <taxon>unclassified sequences</taxon>
        <taxon>metagenomes</taxon>
        <taxon>ecological metagenomes</taxon>
    </lineage>
</organism>
<protein>
    <submittedName>
        <fullName evidence="3">Uncharacterized protein</fullName>
    </submittedName>
</protein>
<dbReference type="Gene3D" id="3.30.70.860">
    <property type="match status" value="1"/>
</dbReference>
<evidence type="ECO:0000313" key="3">
    <source>
        <dbReference type="EMBL" id="KKL50376.1"/>
    </source>
</evidence>
<dbReference type="HAMAP" id="MF_00632">
    <property type="entry name" value="UPF0234"/>
    <property type="match status" value="1"/>
</dbReference>
<dbReference type="FunFam" id="3.30.70.860:FF:000001">
    <property type="entry name" value="UPF0234 protein YajQ"/>
    <property type="match status" value="1"/>
</dbReference>
<dbReference type="GO" id="GO:0000166">
    <property type="term" value="F:nucleotide binding"/>
    <property type="evidence" value="ECO:0007669"/>
    <property type="project" value="UniProtKB-KW"/>
</dbReference>
<name>A0A0F9D9I4_9ZZZZ</name>
<gene>
    <name evidence="3" type="ORF">LCGC14_2306100</name>
</gene>
<dbReference type="Gene3D" id="3.30.70.990">
    <property type="entry name" value="YajQ-like, domain 2"/>
    <property type="match status" value="1"/>
</dbReference>
<dbReference type="CDD" id="cd11740">
    <property type="entry name" value="YajQ_like"/>
    <property type="match status" value="1"/>
</dbReference>
<comment type="similarity">
    <text evidence="2">Belongs to the YajQ family.</text>
</comment>
<evidence type="ECO:0000256" key="2">
    <source>
        <dbReference type="ARBA" id="ARBA00093450"/>
    </source>
</evidence>
<dbReference type="PANTHER" id="PTHR30476">
    <property type="entry name" value="UPF0234 PROTEIN YAJQ"/>
    <property type="match status" value="1"/>
</dbReference>
<dbReference type="PANTHER" id="PTHR30476:SF0">
    <property type="entry name" value="UPF0234 PROTEIN YAJQ"/>
    <property type="match status" value="1"/>
</dbReference>
<dbReference type="AlphaFoldDB" id="A0A0F9D9I4"/>
<dbReference type="InterPro" id="IPR035571">
    <property type="entry name" value="UPF0234-like_C"/>
</dbReference>
<accession>A0A0F9D9I4</accession>
<dbReference type="GO" id="GO:0005829">
    <property type="term" value="C:cytosol"/>
    <property type="evidence" value="ECO:0007669"/>
    <property type="project" value="TreeGrafter"/>
</dbReference>
<keyword evidence="1" id="KW-0547">Nucleotide-binding</keyword>
<evidence type="ECO:0000256" key="1">
    <source>
        <dbReference type="ARBA" id="ARBA00022741"/>
    </source>
</evidence>
<dbReference type="InterPro" id="IPR035570">
    <property type="entry name" value="UPF0234_N"/>
</dbReference>
<dbReference type="EMBL" id="LAZR01032622">
    <property type="protein sequence ID" value="KKL50376.1"/>
    <property type="molecule type" value="Genomic_DNA"/>
</dbReference>
<dbReference type="SUPFAM" id="SSF89963">
    <property type="entry name" value="YajQ-like"/>
    <property type="match status" value="2"/>
</dbReference>
<dbReference type="Pfam" id="PF04461">
    <property type="entry name" value="YajQ"/>
    <property type="match status" value="1"/>
</dbReference>
<reference evidence="3" key="1">
    <citation type="journal article" date="2015" name="Nature">
        <title>Complex archaea that bridge the gap between prokaryotes and eukaryotes.</title>
        <authorList>
            <person name="Spang A."/>
            <person name="Saw J.H."/>
            <person name="Jorgensen S.L."/>
            <person name="Zaremba-Niedzwiedzka K."/>
            <person name="Martijn J."/>
            <person name="Lind A.E."/>
            <person name="van Eijk R."/>
            <person name="Schleper C."/>
            <person name="Guy L."/>
            <person name="Ettema T.J."/>
        </authorList>
    </citation>
    <scope>NUCLEOTIDE SEQUENCE</scope>
</reference>